<dbReference type="AlphaFoldDB" id="A0A7Z8YC85"/>
<proteinExistence type="predicted"/>
<evidence type="ECO:0000313" key="3">
    <source>
        <dbReference type="Proteomes" id="UP000276733"/>
    </source>
</evidence>
<dbReference type="InterPro" id="IPR029060">
    <property type="entry name" value="PIN-like_dom_sf"/>
</dbReference>
<dbReference type="CDD" id="cd09881">
    <property type="entry name" value="PIN_VapC4-5_FitB-like"/>
    <property type="match status" value="1"/>
</dbReference>
<name>A0A7Z8YC85_CAPOC</name>
<feature type="domain" description="PIN" evidence="1">
    <location>
        <begin position="4"/>
        <end position="119"/>
    </location>
</feature>
<evidence type="ECO:0000259" key="1">
    <source>
        <dbReference type="Pfam" id="PF01850"/>
    </source>
</evidence>
<dbReference type="RefSeq" id="WP_181831323.1">
    <property type="nucleotide sequence ID" value="NZ_UYIQ01000001.1"/>
</dbReference>
<gene>
    <name evidence="2" type="ORF">NCTC11458_00975</name>
</gene>
<dbReference type="SUPFAM" id="SSF88723">
    <property type="entry name" value="PIN domain-like"/>
    <property type="match status" value="1"/>
</dbReference>
<comment type="caution">
    <text evidence="2">The sequence shown here is derived from an EMBL/GenBank/DDBJ whole genome shotgun (WGS) entry which is preliminary data.</text>
</comment>
<sequence length="130" mass="14764">MKKVICDTNVISRYILNSSAEITITIDEIIGIQNICITPVIYIELMNWLAFYEGIERAKRMKLKTVINSIPVININDDICNVAMKLVFQKPHSKVADTLIGATAIYYDMSIYTLNKKDFELIGVPLYSIT</sequence>
<evidence type="ECO:0000313" key="2">
    <source>
        <dbReference type="EMBL" id="VDG81682.1"/>
    </source>
</evidence>
<accession>A0A7Z8YC85</accession>
<protein>
    <submittedName>
        <fullName evidence="2">PIN domain</fullName>
    </submittedName>
</protein>
<reference evidence="2 3" key="1">
    <citation type="submission" date="2018-11" db="EMBL/GenBank/DDBJ databases">
        <authorList>
            <consortium name="Pathogen Informatics"/>
        </authorList>
    </citation>
    <scope>NUCLEOTIDE SEQUENCE [LARGE SCALE GENOMIC DNA]</scope>
    <source>
        <strain evidence="2 3">NCTC11458</strain>
    </source>
</reference>
<dbReference type="InterPro" id="IPR002716">
    <property type="entry name" value="PIN_dom"/>
</dbReference>
<dbReference type="Gene3D" id="3.40.50.1010">
    <property type="entry name" value="5'-nuclease"/>
    <property type="match status" value="1"/>
</dbReference>
<dbReference type="EMBL" id="UYIQ01000001">
    <property type="protein sequence ID" value="VDG81682.1"/>
    <property type="molecule type" value="Genomic_DNA"/>
</dbReference>
<dbReference type="Pfam" id="PF01850">
    <property type="entry name" value="PIN"/>
    <property type="match status" value="1"/>
</dbReference>
<dbReference type="Proteomes" id="UP000276733">
    <property type="component" value="Unassembled WGS sequence"/>
</dbReference>
<organism evidence="2 3">
    <name type="scientific">Capnocytophaga ochracea</name>
    <dbReference type="NCBI Taxonomy" id="1018"/>
    <lineage>
        <taxon>Bacteria</taxon>
        <taxon>Pseudomonadati</taxon>
        <taxon>Bacteroidota</taxon>
        <taxon>Flavobacteriia</taxon>
        <taxon>Flavobacteriales</taxon>
        <taxon>Flavobacteriaceae</taxon>
        <taxon>Capnocytophaga</taxon>
    </lineage>
</organism>